<evidence type="ECO:0000256" key="6">
    <source>
        <dbReference type="PROSITE-ProRule" id="PRU00221"/>
    </source>
</evidence>
<dbReference type="PROSITE" id="PS50082">
    <property type="entry name" value="WD_REPEATS_2"/>
    <property type="match status" value="2"/>
</dbReference>
<protein>
    <recommendedName>
        <fullName evidence="7">U3 small nucleolar RNA-associated protein 15 C-terminal domain-containing protein</fullName>
    </recommendedName>
</protein>
<dbReference type="EMBL" id="MBFR01000010">
    <property type="protein sequence ID" value="PVU97532.1"/>
    <property type="molecule type" value="Genomic_DNA"/>
</dbReference>
<gene>
    <name evidence="8" type="ORF">BB561_000490</name>
</gene>
<dbReference type="InterPro" id="IPR001680">
    <property type="entry name" value="WD40_rpt"/>
</dbReference>
<dbReference type="SMART" id="SM00320">
    <property type="entry name" value="WD40"/>
    <property type="match status" value="7"/>
</dbReference>
<reference evidence="8 9" key="1">
    <citation type="journal article" date="2018" name="MBio">
        <title>Comparative Genomics Reveals the Core Gene Toolbox for the Fungus-Insect Symbiosis.</title>
        <authorList>
            <person name="Wang Y."/>
            <person name="Stata M."/>
            <person name="Wang W."/>
            <person name="Stajich J.E."/>
            <person name="White M.M."/>
            <person name="Moncalvo J.M."/>
        </authorList>
    </citation>
    <scope>NUCLEOTIDE SEQUENCE [LARGE SCALE GENOMIC DNA]</scope>
    <source>
        <strain evidence="8 9">SWE-8-4</strain>
    </source>
</reference>
<dbReference type="Pfam" id="PF00400">
    <property type="entry name" value="WD40"/>
    <property type="match status" value="4"/>
</dbReference>
<dbReference type="InterPro" id="IPR019775">
    <property type="entry name" value="WD40_repeat_CS"/>
</dbReference>
<dbReference type="GO" id="GO:0045943">
    <property type="term" value="P:positive regulation of transcription by RNA polymerase I"/>
    <property type="evidence" value="ECO:0007669"/>
    <property type="project" value="TreeGrafter"/>
</dbReference>
<comment type="caution">
    <text evidence="8">The sequence shown here is derived from an EMBL/GenBank/DDBJ whole genome shotgun (WGS) entry which is preliminary data.</text>
</comment>
<dbReference type="PANTHER" id="PTHR19924:SF26">
    <property type="entry name" value="U3 SMALL NUCLEOLAR RNA-ASSOCIATED PROTEIN 15 HOMOLOG"/>
    <property type="match status" value="1"/>
</dbReference>
<sequence>MDYKRVHNVSTVNTAKRRSPEERYWLSFKFQNIIKEYGPVNSLAFSSVEPHWFAVSASMRVQLYSIQTKQVVKAISSLKSIVKTSCFRQDGKLIATGDSDGNVSVFNVMTRTCLRTFKGHNQAVNCVRFTADKTRLVSISDDKTIRVWEVSSQEDKPLVFDDNTDYLKALAVSSSNPSKIAVGSYDHKVKIYDLDSQTVLMTIDFMDPVESLLFYPGDALLIVCGGPFVKIYDTFSGKCVAVLGNFEKTVTSICFDGKSSRLIAGSLDQNVKIYNTETFQLVASIKYQQPILSVAMSPDDSTLVVGMVNGLLSIKKRDLSKSSVLKNEIEAEEKAFRTGTLEYFKRTGTSQPDKDDHIVKDTRSRKLAKYDIFLKTFQYSKALDQAIQNKYKLQTSLSVIEELIARKGLRIAITGRDATSLNPIIEYVRKFIMKPEGSAILIELANEVLDAYSPYIADYPNLSELITVLQFKIKSELDLQNDLVMIKGCVDMIVATSEQKLL</sequence>
<dbReference type="GO" id="GO:0006364">
    <property type="term" value="P:rRNA processing"/>
    <property type="evidence" value="ECO:0007669"/>
    <property type="project" value="UniProtKB-KW"/>
</dbReference>
<dbReference type="Proteomes" id="UP000245383">
    <property type="component" value="Unassembled WGS sequence"/>
</dbReference>
<dbReference type="InterPro" id="IPR036322">
    <property type="entry name" value="WD40_repeat_dom_sf"/>
</dbReference>
<dbReference type="PANTHER" id="PTHR19924">
    <property type="entry name" value="UTP15 U3 SMALL NUCLEOLAR RNA-ASSOCIATED PROTEIN 15 FAMILY MEMBER"/>
    <property type="match status" value="1"/>
</dbReference>
<organism evidence="8 9">
    <name type="scientific">Smittium simulii</name>
    <dbReference type="NCBI Taxonomy" id="133385"/>
    <lineage>
        <taxon>Eukaryota</taxon>
        <taxon>Fungi</taxon>
        <taxon>Fungi incertae sedis</taxon>
        <taxon>Zoopagomycota</taxon>
        <taxon>Kickxellomycotina</taxon>
        <taxon>Harpellomycetes</taxon>
        <taxon>Harpellales</taxon>
        <taxon>Legeriomycetaceae</taxon>
        <taxon>Smittium</taxon>
    </lineage>
</organism>
<dbReference type="CDD" id="cd00200">
    <property type="entry name" value="WD40"/>
    <property type="match status" value="1"/>
</dbReference>
<dbReference type="OrthoDB" id="431715at2759"/>
<dbReference type="AlphaFoldDB" id="A0A2T9YYV6"/>
<keyword evidence="9" id="KW-1185">Reference proteome</keyword>
<dbReference type="STRING" id="133385.A0A2T9YYV6"/>
<dbReference type="Gene3D" id="2.130.10.10">
    <property type="entry name" value="YVTN repeat-like/Quinoprotein amine dehydrogenase"/>
    <property type="match status" value="2"/>
</dbReference>
<dbReference type="InterPro" id="IPR018983">
    <property type="entry name" value="U3_snoRNA-assocProt_15_C"/>
</dbReference>
<feature type="repeat" description="WD" evidence="6">
    <location>
        <begin position="243"/>
        <end position="284"/>
    </location>
</feature>
<feature type="domain" description="U3 small nucleolar RNA-associated protein 15 C-terminal" evidence="7">
    <location>
        <begin position="350"/>
        <end position="493"/>
    </location>
</feature>
<evidence type="ECO:0000313" key="8">
    <source>
        <dbReference type="EMBL" id="PVU97532.1"/>
    </source>
</evidence>
<feature type="repeat" description="WD" evidence="6">
    <location>
        <begin position="117"/>
        <end position="158"/>
    </location>
</feature>
<dbReference type="SUPFAM" id="SSF50978">
    <property type="entry name" value="WD40 repeat-like"/>
    <property type="match status" value="1"/>
</dbReference>
<proteinExistence type="predicted"/>
<evidence type="ECO:0000313" key="9">
    <source>
        <dbReference type="Proteomes" id="UP000245383"/>
    </source>
</evidence>
<dbReference type="InterPro" id="IPR015943">
    <property type="entry name" value="WD40/YVTN_repeat-like_dom_sf"/>
</dbReference>
<evidence type="ECO:0000256" key="5">
    <source>
        <dbReference type="ARBA" id="ARBA00023242"/>
    </source>
</evidence>
<evidence type="ECO:0000256" key="3">
    <source>
        <dbReference type="ARBA" id="ARBA00022574"/>
    </source>
</evidence>
<evidence type="ECO:0000256" key="1">
    <source>
        <dbReference type="ARBA" id="ARBA00004604"/>
    </source>
</evidence>
<evidence type="ECO:0000256" key="4">
    <source>
        <dbReference type="ARBA" id="ARBA00022737"/>
    </source>
</evidence>
<dbReference type="Pfam" id="PF09384">
    <property type="entry name" value="UTP15_C"/>
    <property type="match status" value="1"/>
</dbReference>
<dbReference type="GO" id="GO:0005730">
    <property type="term" value="C:nucleolus"/>
    <property type="evidence" value="ECO:0007669"/>
    <property type="project" value="UniProtKB-SubCell"/>
</dbReference>
<dbReference type="PROSITE" id="PS00678">
    <property type="entry name" value="WD_REPEATS_1"/>
    <property type="match status" value="1"/>
</dbReference>
<accession>A0A2T9YYV6</accession>
<keyword evidence="3 6" id="KW-0853">WD repeat</keyword>
<name>A0A2T9YYV6_9FUNG</name>
<comment type="subcellular location">
    <subcellularLocation>
        <location evidence="1">Nucleus</location>
        <location evidence="1">Nucleolus</location>
    </subcellularLocation>
</comment>
<keyword evidence="2" id="KW-0698">rRNA processing</keyword>
<evidence type="ECO:0000259" key="7">
    <source>
        <dbReference type="Pfam" id="PF09384"/>
    </source>
</evidence>
<keyword evidence="4" id="KW-0677">Repeat</keyword>
<evidence type="ECO:0000256" key="2">
    <source>
        <dbReference type="ARBA" id="ARBA00022552"/>
    </source>
</evidence>
<keyword evidence="5" id="KW-0539">Nucleus</keyword>
<dbReference type="PROSITE" id="PS50294">
    <property type="entry name" value="WD_REPEATS_REGION"/>
    <property type="match status" value="1"/>
</dbReference>